<dbReference type="RefSeq" id="WP_264817276.1">
    <property type="nucleotide sequence ID" value="NZ_BAPV01000060.1"/>
</dbReference>
<dbReference type="InterPro" id="IPR023335">
    <property type="entry name" value="ATP12_ortho_dom_sf"/>
</dbReference>
<comment type="caution">
    <text evidence="4">The sequence shown here is derived from an EMBL/GenBank/DDBJ whole genome shotgun (WGS) entry which is preliminary data.</text>
</comment>
<dbReference type="EMBL" id="BAPV01000060">
    <property type="protein sequence ID" value="GBQ93182.1"/>
    <property type="molecule type" value="Genomic_DNA"/>
</dbReference>
<dbReference type="Gene3D" id="1.10.3580.10">
    <property type="entry name" value="ATP12 ATPase"/>
    <property type="match status" value="1"/>
</dbReference>
<evidence type="ECO:0000313" key="5">
    <source>
        <dbReference type="Proteomes" id="UP001062776"/>
    </source>
</evidence>
<comment type="similarity">
    <text evidence="1">Belongs to the ATP12 family.</text>
</comment>
<dbReference type="PANTHER" id="PTHR21013:SF10">
    <property type="entry name" value="ATP SYNTHASE MITOCHONDRIAL F1 COMPLEX ASSEMBLY FACTOR 2"/>
    <property type="match status" value="1"/>
</dbReference>
<evidence type="ECO:0000256" key="3">
    <source>
        <dbReference type="ARBA" id="ARBA00023186"/>
    </source>
</evidence>
<dbReference type="Gene3D" id="3.30.2180.10">
    <property type="entry name" value="ATP12-like"/>
    <property type="match status" value="1"/>
</dbReference>
<dbReference type="Pfam" id="PF07542">
    <property type="entry name" value="ATP12"/>
    <property type="match status" value="1"/>
</dbReference>
<dbReference type="InterPro" id="IPR011419">
    <property type="entry name" value="ATP12_ATP_synth-F1-assembly"/>
</dbReference>
<keyword evidence="3" id="KW-0143">Chaperone</keyword>
<dbReference type="SUPFAM" id="SSF160909">
    <property type="entry name" value="ATP12-like"/>
    <property type="match status" value="1"/>
</dbReference>
<reference evidence="4" key="1">
    <citation type="submission" date="2013-04" db="EMBL/GenBank/DDBJ databases">
        <title>The genome sequencing project of 58 acetic acid bacteria.</title>
        <authorList>
            <person name="Okamoto-Kainuma A."/>
            <person name="Ishikawa M."/>
            <person name="Umino S."/>
            <person name="Koizumi Y."/>
            <person name="Shiwa Y."/>
            <person name="Yoshikawa H."/>
            <person name="Matsutani M."/>
            <person name="Matsushita K."/>
        </authorList>
    </citation>
    <scope>NUCLEOTIDE SEQUENCE</scope>
    <source>
        <strain evidence="4">NRIC 0535</strain>
    </source>
</reference>
<protein>
    <submittedName>
        <fullName evidence="4">ATP synthase F1 mitochondrial assembly chaperone ATP12</fullName>
    </submittedName>
</protein>
<dbReference type="InterPro" id="IPR042272">
    <property type="entry name" value="ATP12_ATP_synth-F1-assembly_N"/>
</dbReference>
<keyword evidence="5" id="KW-1185">Reference proteome</keyword>
<gene>
    <name evidence="4" type="ORF">AA0535_2763</name>
</gene>
<evidence type="ECO:0000256" key="2">
    <source>
        <dbReference type="ARBA" id="ARBA00022946"/>
    </source>
</evidence>
<proteinExistence type="inferred from homology"/>
<dbReference type="Proteomes" id="UP001062776">
    <property type="component" value="Unassembled WGS sequence"/>
</dbReference>
<keyword evidence="2" id="KW-0809">Transit peptide</keyword>
<evidence type="ECO:0000256" key="1">
    <source>
        <dbReference type="ARBA" id="ARBA00008231"/>
    </source>
</evidence>
<organism evidence="4 5">
    <name type="scientific">Asaia krungthepensis NRIC 0535</name>
    <dbReference type="NCBI Taxonomy" id="1307925"/>
    <lineage>
        <taxon>Bacteria</taxon>
        <taxon>Pseudomonadati</taxon>
        <taxon>Pseudomonadota</taxon>
        <taxon>Alphaproteobacteria</taxon>
        <taxon>Acetobacterales</taxon>
        <taxon>Acetobacteraceae</taxon>
        <taxon>Asaia</taxon>
    </lineage>
</organism>
<evidence type="ECO:0000313" key="4">
    <source>
        <dbReference type="EMBL" id="GBQ93182.1"/>
    </source>
</evidence>
<accession>A0ABQ0Q668</accession>
<dbReference type="PANTHER" id="PTHR21013">
    <property type="entry name" value="ATP SYNTHASE MITOCHONDRIAL F1 COMPLEX ASSEMBLY FACTOR 2/ATP12 PROTEIN, MITOCHONDRIAL PRECURSOR"/>
    <property type="match status" value="1"/>
</dbReference>
<name>A0ABQ0Q668_9PROT</name>
<sequence>MSQSLKRFWNDVAVAQEAEQLAFTVRLDGRAFRLPGGTTLTVSSRALAEAIAEEWRAIPAGATFRTSDLPMTQMAGTQIERIAPDRTQIIGGLAAYGDNDLLCYRASGSLGREQDALFDPVLDEFSRRHGVRPPVTRSLMPVTIEPALQQAYGCALKAMDDPGLACAAVCAPATGSLIIAIGLVQGWLLAEQALAMASVEERHQMAQWGEDDALIGEIERNGMDLAAALRFHALSHQSETKQA</sequence>